<keyword evidence="5" id="KW-0472">Membrane</keyword>
<dbReference type="PANTHER" id="PTHR43343">
    <property type="entry name" value="PEPTIDASE S12"/>
    <property type="match status" value="1"/>
</dbReference>
<dbReference type="SMART" id="SM00228">
    <property type="entry name" value="PDZ"/>
    <property type="match status" value="1"/>
</dbReference>
<keyword evidence="5" id="KW-1133">Transmembrane helix</keyword>
<accession>A0ABW2EQX6</accession>
<comment type="caution">
    <text evidence="7">The sequence shown here is derived from an EMBL/GenBank/DDBJ whole genome shotgun (WGS) entry which is preliminary data.</text>
</comment>
<organism evidence="7 8">
    <name type="scientific">Halobacillus seohaensis</name>
    <dbReference type="NCBI Taxonomy" id="447421"/>
    <lineage>
        <taxon>Bacteria</taxon>
        <taxon>Bacillati</taxon>
        <taxon>Bacillota</taxon>
        <taxon>Bacilli</taxon>
        <taxon>Bacillales</taxon>
        <taxon>Bacillaceae</taxon>
        <taxon>Halobacillus</taxon>
    </lineage>
</organism>
<evidence type="ECO:0000313" key="8">
    <source>
        <dbReference type="Proteomes" id="UP001596410"/>
    </source>
</evidence>
<dbReference type="Gene3D" id="2.30.42.10">
    <property type="match status" value="1"/>
</dbReference>
<dbReference type="Pfam" id="PF13365">
    <property type="entry name" value="Trypsin_2"/>
    <property type="match status" value="1"/>
</dbReference>
<dbReference type="InterPro" id="IPR051201">
    <property type="entry name" value="Chloro_Bact_Ser_Proteases"/>
</dbReference>
<dbReference type="EMBL" id="JBHSZV010000044">
    <property type="protein sequence ID" value="MFC7063311.1"/>
    <property type="molecule type" value="Genomic_DNA"/>
</dbReference>
<sequence>MNDEQKTIKQSKKRSGFAYGVLGAILATFLITAVFQWKGISITINTDEPTAQADELNIGQNQGNVTQAINETSESVVGISNSQQGIQGSQKAGTGSGVIYKKDGNQAFVVTNHHVIENASSLEVILHDGTKVEAEVKGSDPLTDLAVLQIDGEHVDKVAKLGSAQDVEVGQTAIAIGNPLGMKFAGSATKGIISGLERNIPVDINGDQQPDWQTEVIQTDAAINPGNSGGALINLQGEVIGINSMKIAQEQVEGIGFSIPMDTAKPIIDDLEKTGEVTRPYMGVQLQDVSQIPSPVLEGELNLPNDVTQGVLIGSVEEGSPAADAGLEKYDVITKIDDEEVDSLMSLRQYLYNDVKAGDQINLTIYRNGEPTEASLKLSSQ</sequence>
<keyword evidence="2 7" id="KW-0645">Protease</keyword>
<dbReference type="Proteomes" id="UP001596410">
    <property type="component" value="Unassembled WGS sequence"/>
</dbReference>
<feature type="domain" description="PDZ" evidence="6">
    <location>
        <begin position="268"/>
        <end position="369"/>
    </location>
</feature>
<keyword evidence="5" id="KW-0812">Transmembrane</keyword>
<dbReference type="GO" id="GO:0008233">
    <property type="term" value="F:peptidase activity"/>
    <property type="evidence" value="ECO:0007669"/>
    <property type="project" value="UniProtKB-KW"/>
</dbReference>
<evidence type="ECO:0000256" key="5">
    <source>
        <dbReference type="SAM" id="Phobius"/>
    </source>
</evidence>
<keyword evidence="4" id="KW-0720">Serine protease</keyword>
<evidence type="ECO:0000313" key="7">
    <source>
        <dbReference type="EMBL" id="MFC7063311.1"/>
    </source>
</evidence>
<dbReference type="GO" id="GO:0006508">
    <property type="term" value="P:proteolysis"/>
    <property type="evidence" value="ECO:0007669"/>
    <property type="project" value="UniProtKB-KW"/>
</dbReference>
<evidence type="ECO:0000256" key="1">
    <source>
        <dbReference type="ARBA" id="ARBA00010541"/>
    </source>
</evidence>
<gene>
    <name evidence="7" type="ORF">ACFQIC_15965</name>
</gene>
<evidence type="ECO:0000256" key="3">
    <source>
        <dbReference type="ARBA" id="ARBA00022801"/>
    </source>
</evidence>
<dbReference type="Gene3D" id="2.40.10.10">
    <property type="entry name" value="Trypsin-like serine proteases"/>
    <property type="match status" value="2"/>
</dbReference>
<evidence type="ECO:0000259" key="6">
    <source>
        <dbReference type="PROSITE" id="PS50106"/>
    </source>
</evidence>
<protein>
    <submittedName>
        <fullName evidence="7">S1C family serine protease</fullName>
        <ecNumber evidence="7">3.4.21.-</ecNumber>
    </submittedName>
</protein>
<dbReference type="SUPFAM" id="SSF50156">
    <property type="entry name" value="PDZ domain-like"/>
    <property type="match status" value="1"/>
</dbReference>
<dbReference type="Pfam" id="PF13180">
    <property type="entry name" value="PDZ_2"/>
    <property type="match status" value="1"/>
</dbReference>
<evidence type="ECO:0000256" key="2">
    <source>
        <dbReference type="ARBA" id="ARBA00022670"/>
    </source>
</evidence>
<dbReference type="RefSeq" id="WP_204710361.1">
    <property type="nucleotide sequence ID" value="NZ_JBHSZV010000044.1"/>
</dbReference>
<keyword evidence="3 7" id="KW-0378">Hydrolase</keyword>
<dbReference type="InterPro" id="IPR001478">
    <property type="entry name" value="PDZ"/>
</dbReference>
<dbReference type="InterPro" id="IPR009003">
    <property type="entry name" value="Peptidase_S1_PA"/>
</dbReference>
<evidence type="ECO:0000256" key="4">
    <source>
        <dbReference type="ARBA" id="ARBA00022825"/>
    </source>
</evidence>
<keyword evidence="8" id="KW-1185">Reference proteome</keyword>
<dbReference type="PANTHER" id="PTHR43343:SF3">
    <property type="entry name" value="PROTEASE DO-LIKE 8, CHLOROPLASTIC"/>
    <property type="match status" value="1"/>
</dbReference>
<reference evidence="8" key="1">
    <citation type="journal article" date="2019" name="Int. J. Syst. Evol. Microbiol.">
        <title>The Global Catalogue of Microorganisms (GCM) 10K type strain sequencing project: providing services to taxonomists for standard genome sequencing and annotation.</title>
        <authorList>
            <consortium name="The Broad Institute Genomics Platform"/>
            <consortium name="The Broad Institute Genome Sequencing Center for Infectious Disease"/>
            <person name="Wu L."/>
            <person name="Ma J."/>
        </authorList>
    </citation>
    <scope>NUCLEOTIDE SEQUENCE [LARGE SCALE GENOMIC DNA]</scope>
    <source>
        <strain evidence="8">CGMCC 4.1621</strain>
    </source>
</reference>
<dbReference type="PRINTS" id="PR00834">
    <property type="entry name" value="PROTEASES2C"/>
</dbReference>
<name>A0ABW2EQX6_9BACI</name>
<dbReference type="InterPro" id="IPR036034">
    <property type="entry name" value="PDZ_sf"/>
</dbReference>
<dbReference type="PROSITE" id="PS50106">
    <property type="entry name" value="PDZ"/>
    <property type="match status" value="1"/>
</dbReference>
<dbReference type="CDD" id="cd06781">
    <property type="entry name" value="cpPDZ_BsHtra-like"/>
    <property type="match status" value="1"/>
</dbReference>
<feature type="transmembrane region" description="Helical" evidence="5">
    <location>
        <begin position="16"/>
        <end position="37"/>
    </location>
</feature>
<dbReference type="InterPro" id="IPR043504">
    <property type="entry name" value="Peptidase_S1_PA_chymotrypsin"/>
</dbReference>
<dbReference type="SUPFAM" id="SSF50494">
    <property type="entry name" value="Trypsin-like serine proteases"/>
    <property type="match status" value="1"/>
</dbReference>
<dbReference type="EC" id="3.4.21.-" evidence="7"/>
<dbReference type="InterPro" id="IPR001940">
    <property type="entry name" value="Peptidase_S1C"/>
</dbReference>
<comment type="similarity">
    <text evidence="1">Belongs to the peptidase S1C family.</text>
</comment>
<proteinExistence type="inferred from homology"/>